<feature type="region of interest" description="Disordered" evidence="1">
    <location>
        <begin position="67"/>
        <end position="87"/>
    </location>
</feature>
<dbReference type="OrthoDB" id="422005at2759"/>
<evidence type="ECO:0000313" key="3">
    <source>
        <dbReference type="EMBL" id="CAE7537865.1"/>
    </source>
</evidence>
<protein>
    <recommendedName>
        <fullName evidence="2">CSD domain-containing protein</fullName>
    </recommendedName>
</protein>
<dbReference type="GO" id="GO:0003676">
    <property type="term" value="F:nucleic acid binding"/>
    <property type="evidence" value="ECO:0007669"/>
    <property type="project" value="InterPro"/>
</dbReference>
<dbReference type="AlphaFoldDB" id="A0A812TUB4"/>
<dbReference type="InterPro" id="IPR011129">
    <property type="entry name" value="CSD"/>
</dbReference>
<evidence type="ECO:0000313" key="4">
    <source>
        <dbReference type="Proteomes" id="UP000604046"/>
    </source>
</evidence>
<dbReference type="Gene3D" id="2.40.50.140">
    <property type="entry name" value="Nucleic acid-binding proteins"/>
    <property type="match status" value="1"/>
</dbReference>
<keyword evidence="4" id="KW-1185">Reference proteome</keyword>
<feature type="domain" description="CSD" evidence="2">
    <location>
        <begin position="2"/>
        <end position="69"/>
    </location>
</feature>
<gene>
    <name evidence="3" type="ORF">SNAT2548_LOCUS30151</name>
</gene>
<accession>A0A812TUB4</accession>
<dbReference type="PROSITE" id="PS51857">
    <property type="entry name" value="CSD_2"/>
    <property type="match status" value="1"/>
</dbReference>
<comment type="caution">
    <text evidence="3">The sequence shown here is derived from an EMBL/GenBank/DDBJ whole genome shotgun (WGS) entry which is preliminary data.</text>
</comment>
<evidence type="ECO:0000259" key="2">
    <source>
        <dbReference type="PROSITE" id="PS51857"/>
    </source>
</evidence>
<sequence length="163" mass="16532">MAQTGTLKKFFPEKGIGYIAPDDGSEDVFIHFQAVTNGGESDMIPGARMSYDLEINDRNGKTKAVRVTIDSPGDPSNQFKGGGGGGGKGGYGKSYGGYGKAPTGGKGHGAGPYDGGKGGAANYDMNAIWAALYAQAAALGAGMGGQGTEQSYNAASGTGQQWY</sequence>
<evidence type="ECO:0000256" key="1">
    <source>
        <dbReference type="SAM" id="MobiDB-lite"/>
    </source>
</evidence>
<organism evidence="3 4">
    <name type="scientific">Symbiodinium natans</name>
    <dbReference type="NCBI Taxonomy" id="878477"/>
    <lineage>
        <taxon>Eukaryota</taxon>
        <taxon>Sar</taxon>
        <taxon>Alveolata</taxon>
        <taxon>Dinophyceae</taxon>
        <taxon>Suessiales</taxon>
        <taxon>Symbiodiniaceae</taxon>
        <taxon>Symbiodinium</taxon>
    </lineage>
</organism>
<dbReference type="SMART" id="SM00357">
    <property type="entry name" value="CSP"/>
    <property type="match status" value="1"/>
</dbReference>
<dbReference type="InterPro" id="IPR012340">
    <property type="entry name" value="NA-bd_OB-fold"/>
</dbReference>
<dbReference type="InterPro" id="IPR002059">
    <property type="entry name" value="CSP_DNA-bd"/>
</dbReference>
<dbReference type="PANTHER" id="PTHR46565">
    <property type="entry name" value="COLD SHOCK DOMAIN PROTEIN 2"/>
    <property type="match status" value="1"/>
</dbReference>
<proteinExistence type="predicted"/>
<dbReference type="SUPFAM" id="SSF50249">
    <property type="entry name" value="Nucleic acid-binding proteins"/>
    <property type="match status" value="1"/>
</dbReference>
<dbReference type="Proteomes" id="UP000604046">
    <property type="component" value="Unassembled WGS sequence"/>
</dbReference>
<dbReference type="EMBL" id="CAJNDS010002593">
    <property type="protein sequence ID" value="CAE7537865.1"/>
    <property type="molecule type" value="Genomic_DNA"/>
</dbReference>
<name>A0A812TUB4_9DINO</name>
<dbReference type="PANTHER" id="PTHR46565:SF20">
    <property type="entry name" value="COLD SHOCK DOMAIN-CONTAINING PROTEIN 4"/>
    <property type="match status" value="1"/>
</dbReference>
<reference evidence="3" key="1">
    <citation type="submission" date="2021-02" db="EMBL/GenBank/DDBJ databases">
        <authorList>
            <person name="Dougan E. K."/>
            <person name="Rhodes N."/>
            <person name="Thang M."/>
            <person name="Chan C."/>
        </authorList>
    </citation>
    <scope>NUCLEOTIDE SEQUENCE</scope>
</reference>
<dbReference type="Pfam" id="PF00313">
    <property type="entry name" value="CSD"/>
    <property type="match status" value="1"/>
</dbReference>